<gene>
    <name evidence="3" type="ORF">BLNAU_7967</name>
</gene>
<evidence type="ECO:0000313" key="3">
    <source>
        <dbReference type="EMBL" id="KAK2957137.1"/>
    </source>
</evidence>
<feature type="region of interest" description="Disordered" evidence="2">
    <location>
        <begin position="1113"/>
        <end position="1152"/>
    </location>
</feature>
<feature type="region of interest" description="Disordered" evidence="2">
    <location>
        <begin position="379"/>
        <end position="405"/>
    </location>
</feature>
<evidence type="ECO:0000256" key="1">
    <source>
        <dbReference type="ARBA" id="ARBA00022581"/>
    </source>
</evidence>
<keyword evidence="1" id="KW-0945">Host-virus interaction</keyword>
<feature type="compositionally biased region" description="Basic and acidic residues" evidence="2">
    <location>
        <begin position="1342"/>
        <end position="1359"/>
    </location>
</feature>
<accession>A0ABQ9Y068</accession>
<keyword evidence="4" id="KW-1185">Reference proteome</keyword>
<protein>
    <submittedName>
        <fullName evidence="3">Uncharacterized protein</fullName>
    </submittedName>
</protein>
<reference evidence="3 4" key="1">
    <citation type="journal article" date="2022" name="bioRxiv">
        <title>Genomics of Preaxostyla Flagellates Illuminates Evolutionary Transitions and the Path Towards Mitochondrial Loss.</title>
        <authorList>
            <person name="Novak L.V.F."/>
            <person name="Treitli S.C."/>
            <person name="Pyrih J."/>
            <person name="Halakuc P."/>
            <person name="Pipaliya S.V."/>
            <person name="Vacek V."/>
            <person name="Brzon O."/>
            <person name="Soukal P."/>
            <person name="Eme L."/>
            <person name="Dacks J.B."/>
            <person name="Karnkowska A."/>
            <person name="Elias M."/>
            <person name="Hampl V."/>
        </authorList>
    </citation>
    <scope>NUCLEOTIDE SEQUENCE [LARGE SCALE GENOMIC DNA]</scope>
    <source>
        <strain evidence="3">NAU3</strain>
        <tissue evidence="3">Gut</tissue>
    </source>
</reference>
<comment type="caution">
    <text evidence="3">The sequence shown here is derived from an EMBL/GenBank/DDBJ whole genome shotgun (WGS) entry which is preliminary data.</text>
</comment>
<organism evidence="3 4">
    <name type="scientific">Blattamonas nauphoetae</name>
    <dbReference type="NCBI Taxonomy" id="2049346"/>
    <lineage>
        <taxon>Eukaryota</taxon>
        <taxon>Metamonada</taxon>
        <taxon>Preaxostyla</taxon>
        <taxon>Oxymonadida</taxon>
        <taxon>Blattamonas</taxon>
    </lineage>
</organism>
<dbReference type="Proteomes" id="UP001281761">
    <property type="component" value="Unassembled WGS sequence"/>
</dbReference>
<dbReference type="EMBL" id="JARBJD010000049">
    <property type="protein sequence ID" value="KAK2957137.1"/>
    <property type="molecule type" value="Genomic_DNA"/>
</dbReference>
<feature type="region of interest" description="Disordered" evidence="2">
    <location>
        <begin position="1033"/>
        <end position="1053"/>
    </location>
</feature>
<feature type="compositionally biased region" description="Pro residues" evidence="2">
    <location>
        <begin position="385"/>
        <end position="398"/>
    </location>
</feature>
<dbReference type="PANTHER" id="PTHR13037:SF24">
    <property type="entry name" value="POLYCOMB PROTEIN PCL-RELATED"/>
    <property type="match status" value="1"/>
</dbReference>
<feature type="compositionally biased region" description="Low complexity" evidence="2">
    <location>
        <begin position="1033"/>
        <end position="1047"/>
    </location>
</feature>
<evidence type="ECO:0000256" key="2">
    <source>
        <dbReference type="SAM" id="MobiDB-lite"/>
    </source>
</evidence>
<sequence length="1588" mass="178534">MSTTEIRRKNVHFVRNMFGDNYLFKLPVLHVGENKMLYLEVFRVFINPTLNVYSDVFPIFKHFPLNPTQIVLRSKVRNDPSASIDSISLSSFTLYELFTIFYLNALQLQFYTIVAFAARILGHNCTAAMCIESASMITSCLYNVVTQMTTLDTFHNRVFSSIPSQETLLCALSHINYDPNTRQLISICPEADHGRPQHKCLMRDGKRICECGCMNSYCCVQYTQLPISKEAKPIFGHFLQTACMNLSVLNTSTPTPQQLIEAAFQLEFVRGVYLLLEFSDHSPNRRKQEFLGILNTLCRSATFEQTFVSSISPFHAILEHPSNPLDRHADSTGTTPFHRIGQALQQSVPLISTADMDRLHSDPEREKAVYSQIQPSPFTINKLNPLPPISTDPLPPLEQKPEPEKEEPVTVPFHFQVNIQAGNTGQTTKAVHSPLQETKLLSTVPPFSFLSVIVKFLTENNKHPEDVPKLDNSVHILNQYPGTNLPPPNKLSSSQHTLVSFTSFVNTLSCKICQTDEYATVHPFFEHNHHLNTTNFSASKRQHLFERHCFPHILDTLFFAAESGRHQDAVEAALNMDMKTYSSRLNAARRAHQRALIEEEKKGQTELDGFCPFDAGIPSVTYPNFISTTKEQAEHLYSISLHPHLGVSHRLLAGMRSLIASLMSLLPPSFCLTNPFFHNITSSFSFSDVHLNKNALSAMIQKIHQFEETLVSLGCTRRGVVMYSDVAHGAVVSLVASSANAVPSTKPDMLQFLNQLPQPPAASICLSLFDDWKITVPKLYESEEKAQEAMQKDEECEIFHCPCGADIDDPTVDSSLLITPQHPFIVPSSTDRARIPYTLNYTHPSISHHKKPSHCTANSPHINIQTFVNEFWESPYADETALVDSILKLSRSPSDDESLILAAATTAAESITHNSPLSRDFSPFVHHMHLPHAVENTLPTFNSKYTHCSSDNANRAFPEALLILSSFSAFVLTAAEQWNEALVYAIESVRISTFLFGQFHSFGFRDSHFSHRIMFLPCLIFLRILQTPVDATASDASSETSDTQTTSPLPPKAGPSLLSSIPLALLRQSFGSFFVLVQILRFFTAGHSHLNRLYLHCLQFFVTLMLQNSPLRTNKRRPHHIPLSNTDHSLTQPEQSSSTPQPSSKQKPNTWAGPNELFKVAIEETMQIREESKTPDEKASQICVRDAETGVVCCTTKDENDWQCYALPHPDTSTLPSYLTVPFLKAVRFYLLHSSHLSVKEHSFVFEILSPTVQTVEESAIPATLHKRVKKASHKARNTLTINAVQFNPTSQQKEEEGDADSCCGDPLREEYDNDMQCYCFHQPSIRIEEKELESQVRKAAEERRSKWKETRRQKKEANGDSDSYEDNTMKPIMKQKRPRPTPSAKNETQAKTTVLEQQDVKPLPPFPNLQPLHRPVSSLTPLPTKSFLPPQLSLPPAGPPRVTLPNFLQFNSPSPFPLLAPLPNLSMSALPPPIPRQPVLPPPTSLSPIAHSMDFPQFEPAPQTLPFVSPQMPYSDYFPGPPSPSQFLFSEPKESELDSLFFQPLSFQDRAHDSYGIDSGDLSPFNTALSPQPEWKEWISSEFFPDF</sequence>
<feature type="compositionally biased region" description="Polar residues" evidence="2">
    <location>
        <begin position="1384"/>
        <end position="1397"/>
    </location>
</feature>
<feature type="region of interest" description="Disordered" evidence="2">
    <location>
        <begin position="1287"/>
        <end position="1306"/>
    </location>
</feature>
<feature type="compositionally biased region" description="Low complexity" evidence="2">
    <location>
        <begin position="1131"/>
        <end position="1148"/>
    </location>
</feature>
<name>A0ABQ9Y068_9EUKA</name>
<evidence type="ECO:0000313" key="4">
    <source>
        <dbReference type="Proteomes" id="UP001281761"/>
    </source>
</evidence>
<dbReference type="PANTHER" id="PTHR13037">
    <property type="entry name" value="FORMIN"/>
    <property type="match status" value="1"/>
</dbReference>
<feature type="region of interest" description="Disordered" evidence="2">
    <location>
        <begin position="1342"/>
        <end position="1403"/>
    </location>
</feature>
<proteinExistence type="predicted"/>